<dbReference type="AlphaFoldDB" id="A0A1U7CQB3"/>
<dbReference type="GO" id="GO:0008641">
    <property type="term" value="F:ubiquitin-like modifier activating enzyme activity"/>
    <property type="evidence" value="ECO:0007669"/>
    <property type="project" value="InterPro"/>
</dbReference>
<proteinExistence type="predicted"/>
<dbReference type="Proteomes" id="UP000186309">
    <property type="component" value="Chromosome"/>
</dbReference>
<dbReference type="EMBL" id="CP019082">
    <property type="protein sequence ID" value="APW61096.1"/>
    <property type="molecule type" value="Genomic_DNA"/>
</dbReference>
<keyword evidence="2" id="KW-0808">Transferase</keyword>
<dbReference type="RefSeq" id="WP_076346196.1">
    <property type="nucleotide sequence ID" value="NZ_CP019082.1"/>
</dbReference>
<dbReference type="InterPro" id="IPR000594">
    <property type="entry name" value="ThiF_NAD_FAD-bd"/>
</dbReference>
<dbReference type="PANTHER" id="PTHR10953:SF102">
    <property type="entry name" value="ADENYLYLTRANSFERASE AND SULFURTRANSFERASE MOCS3"/>
    <property type="match status" value="1"/>
</dbReference>
<dbReference type="PANTHER" id="PTHR10953">
    <property type="entry name" value="UBIQUITIN-ACTIVATING ENZYME E1"/>
    <property type="match status" value="1"/>
</dbReference>
<dbReference type="SUPFAM" id="SSF69572">
    <property type="entry name" value="Activating enzymes of the ubiquitin-like proteins"/>
    <property type="match status" value="1"/>
</dbReference>
<evidence type="ECO:0000313" key="2">
    <source>
        <dbReference type="EMBL" id="APW61096.1"/>
    </source>
</evidence>
<dbReference type="STRING" id="1387353.BSF38_02600"/>
<dbReference type="EC" id="2.7.7.73" evidence="2"/>
<feature type="domain" description="THIF-type NAD/FAD binding fold" evidence="1">
    <location>
        <begin position="30"/>
        <end position="266"/>
    </location>
</feature>
<evidence type="ECO:0000313" key="3">
    <source>
        <dbReference type="Proteomes" id="UP000186309"/>
    </source>
</evidence>
<dbReference type="GO" id="GO:0016779">
    <property type="term" value="F:nucleotidyltransferase activity"/>
    <property type="evidence" value="ECO:0007669"/>
    <property type="project" value="UniProtKB-KW"/>
</dbReference>
<dbReference type="GO" id="GO:0005737">
    <property type="term" value="C:cytoplasm"/>
    <property type="evidence" value="ECO:0007669"/>
    <property type="project" value="TreeGrafter"/>
</dbReference>
<dbReference type="Pfam" id="PF00899">
    <property type="entry name" value="ThiF"/>
    <property type="match status" value="1"/>
</dbReference>
<gene>
    <name evidence="2" type="primary">thiF</name>
    <name evidence="2" type="ORF">BSF38_02600</name>
</gene>
<accession>A0A1U7CQB3</accession>
<evidence type="ECO:0000259" key="1">
    <source>
        <dbReference type="Pfam" id="PF00899"/>
    </source>
</evidence>
<protein>
    <submittedName>
        <fullName evidence="2">Sulfur carrier protein ThiS adenylyltransferase</fullName>
        <ecNumber evidence="2">2.7.7.73</ecNumber>
    </submittedName>
</protein>
<organism evidence="2 3">
    <name type="scientific">Paludisphaera borealis</name>
    <dbReference type="NCBI Taxonomy" id="1387353"/>
    <lineage>
        <taxon>Bacteria</taxon>
        <taxon>Pseudomonadati</taxon>
        <taxon>Planctomycetota</taxon>
        <taxon>Planctomycetia</taxon>
        <taxon>Isosphaerales</taxon>
        <taxon>Isosphaeraceae</taxon>
        <taxon>Paludisphaera</taxon>
    </lineage>
</organism>
<dbReference type="OrthoDB" id="9804286at2"/>
<dbReference type="CDD" id="cd00757">
    <property type="entry name" value="ThiF_MoeB_HesA_family"/>
    <property type="match status" value="1"/>
</dbReference>
<reference evidence="3" key="1">
    <citation type="submission" date="2016-12" db="EMBL/GenBank/DDBJ databases">
        <title>Comparative genomics of four Isosphaeraceae planctomycetes: a common pool of plasmids and glycoside hydrolase genes.</title>
        <authorList>
            <person name="Ivanova A."/>
        </authorList>
    </citation>
    <scope>NUCLEOTIDE SEQUENCE [LARGE SCALE GENOMIC DNA]</scope>
    <source>
        <strain evidence="3">PX4</strain>
    </source>
</reference>
<dbReference type="InterPro" id="IPR035985">
    <property type="entry name" value="Ubiquitin-activating_enz"/>
</dbReference>
<dbReference type="KEGG" id="pbor:BSF38_02600"/>
<dbReference type="InterPro" id="IPR045886">
    <property type="entry name" value="ThiF/MoeB/HesA"/>
</dbReference>
<dbReference type="GO" id="GO:0004792">
    <property type="term" value="F:thiosulfate-cyanide sulfurtransferase activity"/>
    <property type="evidence" value="ECO:0007669"/>
    <property type="project" value="TreeGrafter"/>
</dbReference>
<dbReference type="GO" id="GO:0032446">
    <property type="term" value="P:protein modification by small protein conjugation"/>
    <property type="evidence" value="ECO:0007669"/>
    <property type="project" value="TreeGrafter"/>
</dbReference>
<dbReference type="Gene3D" id="3.40.50.720">
    <property type="entry name" value="NAD(P)-binding Rossmann-like Domain"/>
    <property type="match status" value="1"/>
</dbReference>
<name>A0A1U7CQB3_9BACT</name>
<keyword evidence="3" id="KW-1185">Reference proteome</keyword>
<sequence length="404" mass="44068">MTKPDHPDPSTPDDDVLRIDDDDRYGRLRLISWWRQERLAAAKVLVVGAGALGNEVIKNLALVGLGTIYVIDLDDVEPSNLSRSVLFRAADGGLPKARVAARRAGEINPDVRFVPMRGDVLNDVGLGLFAEVDVVIGCLDNREARLWVNRQCWKTSTPWVDAGIQEIQGVVKVFTPPHSACYECAMTERDYQLLNLRYSCPLLKRDEILAGKVPTAPTIASMMGALQVQEALKLLHDMPVAGGSALVFNGVGNQFYTTKLPFRDDCLSHETYPEPIALPLGRGATVAALFDAARPALSGPLHLTLDRELVEAVECPRCGGREEVMRPRTRVRQADAVCPKCREAGRPVVVSRIDEGTPLAGRTLAEVGVPPFDVVRVDEEDGDARFFLLAGDRDGLASGWGLDS</sequence>
<keyword evidence="2" id="KW-0548">Nucleotidyltransferase</keyword>